<dbReference type="InterPro" id="IPR050466">
    <property type="entry name" value="Carboxylest/Gibb_receptor"/>
</dbReference>
<dbReference type="OrthoDB" id="408631at2759"/>
<dbReference type="PANTHER" id="PTHR23024:SF467">
    <property type="entry name" value="CARBOXYLESTERASE 12-RELATED"/>
    <property type="match status" value="1"/>
</dbReference>
<feature type="non-terminal residue" evidence="4">
    <location>
        <position position="200"/>
    </location>
</feature>
<dbReference type="SUPFAM" id="SSF53474">
    <property type="entry name" value="alpha/beta-Hydrolases"/>
    <property type="match status" value="1"/>
</dbReference>
<comment type="similarity">
    <text evidence="1">Belongs to the 'GDXG' lipolytic enzyme family.</text>
</comment>
<evidence type="ECO:0000256" key="1">
    <source>
        <dbReference type="ARBA" id="ARBA00010515"/>
    </source>
</evidence>
<dbReference type="InterPro" id="IPR033140">
    <property type="entry name" value="Lipase_GDXG_put_SER_AS"/>
</dbReference>
<feature type="non-terminal residue" evidence="4">
    <location>
        <position position="1"/>
    </location>
</feature>
<evidence type="ECO:0000313" key="5">
    <source>
        <dbReference type="Proteomes" id="UP000015453"/>
    </source>
</evidence>
<proteinExistence type="inferred from homology"/>
<evidence type="ECO:0000256" key="2">
    <source>
        <dbReference type="PROSITE-ProRule" id="PRU10038"/>
    </source>
</evidence>
<reference evidence="4 5" key="1">
    <citation type="journal article" date="2013" name="BMC Genomics">
        <title>The miniature genome of a carnivorous plant Genlisea aurea contains a low number of genes and short non-coding sequences.</title>
        <authorList>
            <person name="Leushkin E.V."/>
            <person name="Sutormin R.A."/>
            <person name="Nabieva E.R."/>
            <person name="Penin A.A."/>
            <person name="Kondrashov A.S."/>
            <person name="Logacheva M.D."/>
        </authorList>
    </citation>
    <scope>NUCLEOTIDE SEQUENCE [LARGE SCALE GENOMIC DNA]</scope>
</reference>
<dbReference type="EMBL" id="AUSU01005022">
    <property type="protein sequence ID" value="EPS64139.1"/>
    <property type="molecule type" value="Genomic_DNA"/>
</dbReference>
<dbReference type="InterPro" id="IPR013094">
    <property type="entry name" value="AB_hydrolase_3"/>
</dbReference>
<dbReference type="GO" id="GO:0016787">
    <property type="term" value="F:hydrolase activity"/>
    <property type="evidence" value="ECO:0007669"/>
    <property type="project" value="InterPro"/>
</dbReference>
<gene>
    <name evidence="4" type="ORF">M569_10644</name>
</gene>
<dbReference type="PANTHER" id="PTHR23024">
    <property type="entry name" value="ARYLACETAMIDE DEACETYLASE"/>
    <property type="match status" value="1"/>
</dbReference>
<evidence type="ECO:0000259" key="3">
    <source>
        <dbReference type="Pfam" id="PF07859"/>
    </source>
</evidence>
<sequence length="200" mass="21614">SGEVLLDFSPIYRVYKDGRVERLLKSDKAPPSEDPATGVRSKDVVIDSDIPVSARIYLPADSVPGERKPLVIYFHGGGFAVESAFGQLYHAHLNPLTATSNVVAVSVEYRLAPEHPLPAAYEDAWAAVKWIDSGSDGDEWISSFADLNRVFFAGDSAGANIAHYVAVRAGSDRLESVNPIGAILNCPFFGGEEALENEHQ</sequence>
<keyword evidence="5" id="KW-1185">Reference proteome</keyword>
<organism evidence="4 5">
    <name type="scientific">Genlisea aurea</name>
    <dbReference type="NCBI Taxonomy" id="192259"/>
    <lineage>
        <taxon>Eukaryota</taxon>
        <taxon>Viridiplantae</taxon>
        <taxon>Streptophyta</taxon>
        <taxon>Embryophyta</taxon>
        <taxon>Tracheophyta</taxon>
        <taxon>Spermatophyta</taxon>
        <taxon>Magnoliopsida</taxon>
        <taxon>eudicotyledons</taxon>
        <taxon>Gunneridae</taxon>
        <taxon>Pentapetalae</taxon>
        <taxon>asterids</taxon>
        <taxon>lamiids</taxon>
        <taxon>Lamiales</taxon>
        <taxon>Lentibulariaceae</taxon>
        <taxon>Genlisea</taxon>
    </lineage>
</organism>
<feature type="domain" description="Alpha/beta hydrolase fold-3" evidence="3">
    <location>
        <begin position="71"/>
        <end position="191"/>
    </location>
</feature>
<name>S8CB24_9LAMI</name>
<evidence type="ECO:0000313" key="4">
    <source>
        <dbReference type="EMBL" id="EPS64139.1"/>
    </source>
</evidence>
<dbReference type="Gene3D" id="3.40.50.1820">
    <property type="entry name" value="alpha/beta hydrolase"/>
    <property type="match status" value="1"/>
</dbReference>
<protein>
    <recommendedName>
        <fullName evidence="3">Alpha/beta hydrolase fold-3 domain-containing protein</fullName>
    </recommendedName>
</protein>
<dbReference type="Proteomes" id="UP000015453">
    <property type="component" value="Unassembled WGS sequence"/>
</dbReference>
<dbReference type="InterPro" id="IPR029058">
    <property type="entry name" value="AB_hydrolase_fold"/>
</dbReference>
<dbReference type="Pfam" id="PF07859">
    <property type="entry name" value="Abhydrolase_3"/>
    <property type="match status" value="1"/>
</dbReference>
<accession>S8CB24</accession>
<dbReference type="AlphaFoldDB" id="S8CB24"/>
<feature type="active site" evidence="2">
    <location>
        <position position="156"/>
    </location>
</feature>
<comment type="caution">
    <text evidence="4">The sequence shown here is derived from an EMBL/GenBank/DDBJ whole genome shotgun (WGS) entry which is preliminary data.</text>
</comment>
<dbReference type="PROSITE" id="PS01174">
    <property type="entry name" value="LIPASE_GDXG_SER"/>
    <property type="match status" value="1"/>
</dbReference>